<feature type="transmembrane region" description="Helical" evidence="5">
    <location>
        <begin position="182"/>
        <end position="198"/>
    </location>
</feature>
<evidence type="ECO:0000256" key="4">
    <source>
        <dbReference type="ARBA" id="ARBA00023136"/>
    </source>
</evidence>
<name>A0A914VHU5_9BILA</name>
<dbReference type="AlphaFoldDB" id="A0A914VHU5"/>
<feature type="transmembrane region" description="Helical" evidence="5">
    <location>
        <begin position="119"/>
        <end position="140"/>
    </location>
</feature>
<dbReference type="Gene3D" id="1.20.1070.10">
    <property type="entry name" value="Rhodopsin 7-helix transmembrane proteins"/>
    <property type="match status" value="1"/>
</dbReference>
<dbReference type="SUPFAM" id="SSF81321">
    <property type="entry name" value="Family A G protein-coupled receptor-like"/>
    <property type="match status" value="1"/>
</dbReference>
<dbReference type="Proteomes" id="UP000887566">
    <property type="component" value="Unplaced"/>
</dbReference>
<dbReference type="Pfam" id="PF10328">
    <property type="entry name" value="7TM_GPCR_Srx"/>
    <property type="match status" value="1"/>
</dbReference>
<protein>
    <submittedName>
        <fullName evidence="8">G-protein coupled receptors family 1 profile domain-containing protein</fullName>
    </submittedName>
</protein>
<evidence type="ECO:0000256" key="1">
    <source>
        <dbReference type="ARBA" id="ARBA00004370"/>
    </source>
</evidence>
<dbReference type="InterPro" id="IPR017452">
    <property type="entry name" value="GPCR_Rhodpsn_7TM"/>
</dbReference>
<feature type="domain" description="G-protein coupled receptors family 1 profile" evidence="6">
    <location>
        <begin position="17"/>
        <end position="135"/>
    </location>
</feature>
<evidence type="ECO:0000313" key="7">
    <source>
        <dbReference type="Proteomes" id="UP000887566"/>
    </source>
</evidence>
<feature type="transmembrane region" description="Helical" evidence="5">
    <location>
        <begin position="252"/>
        <end position="271"/>
    </location>
</feature>
<dbReference type="InterPro" id="IPR019430">
    <property type="entry name" value="7TM_GPCR_serpentine_rcpt_Srx"/>
</dbReference>
<accession>A0A914VHU5</accession>
<organism evidence="7 8">
    <name type="scientific">Plectus sambesii</name>
    <dbReference type="NCBI Taxonomy" id="2011161"/>
    <lineage>
        <taxon>Eukaryota</taxon>
        <taxon>Metazoa</taxon>
        <taxon>Ecdysozoa</taxon>
        <taxon>Nematoda</taxon>
        <taxon>Chromadorea</taxon>
        <taxon>Plectida</taxon>
        <taxon>Plectina</taxon>
        <taxon>Plectoidea</taxon>
        <taxon>Plectidae</taxon>
        <taxon>Plectus</taxon>
    </lineage>
</organism>
<evidence type="ECO:0000256" key="3">
    <source>
        <dbReference type="ARBA" id="ARBA00022989"/>
    </source>
</evidence>
<reference evidence="8" key="1">
    <citation type="submission" date="2022-11" db="UniProtKB">
        <authorList>
            <consortium name="WormBaseParasite"/>
        </authorList>
    </citation>
    <scope>IDENTIFICATION</scope>
</reference>
<comment type="subcellular location">
    <subcellularLocation>
        <location evidence="1">Membrane</location>
    </subcellularLocation>
</comment>
<keyword evidence="7" id="KW-1185">Reference proteome</keyword>
<dbReference type="WBParaSite" id="PSAMB.scaffold2040size25850.g16076.t1">
    <property type="protein sequence ID" value="PSAMB.scaffold2040size25850.g16076.t1"/>
    <property type="gene ID" value="PSAMB.scaffold2040size25850.g16076"/>
</dbReference>
<evidence type="ECO:0000313" key="8">
    <source>
        <dbReference type="WBParaSite" id="PSAMB.scaffold2040size25850.g16076.t1"/>
    </source>
</evidence>
<feature type="transmembrane region" description="Helical" evidence="5">
    <location>
        <begin position="51"/>
        <end position="73"/>
    </location>
</feature>
<feature type="transmembrane region" description="Helical" evidence="5">
    <location>
        <begin position="6"/>
        <end position="30"/>
    </location>
</feature>
<evidence type="ECO:0000256" key="5">
    <source>
        <dbReference type="SAM" id="Phobius"/>
    </source>
</evidence>
<sequence>MYEATWVGLTLMVTTLLAFLWYAVVVRAIWRSIPESSSFILLISQSLADMGVLAHSFWVGAEIAAGFLFLPWMNARMHSFIYNSAMLPMQAHYVLMAVNRWSATAMPYRYTKHWTRRRCVFAALATWILAIVISIGIHLADPSDDVYYTHVPEEYAFMARNYTLFEQSILFPIWEWLDYSELLVPLTIYAITIAFSLYRKIAGSDGMNVNLQIEVRLTILCIVNFSPYAAMIIGSLKIPFEGKMGQFARNLLVIGTSSVNGILLPCFSSLIRKQIFSNKHNEVASIQP</sequence>
<keyword evidence="4 5" id="KW-0472">Membrane</keyword>
<evidence type="ECO:0000256" key="2">
    <source>
        <dbReference type="ARBA" id="ARBA00022692"/>
    </source>
</evidence>
<keyword evidence="2 5" id="KW-0812">Transmembrane</keyword>
<keyword evidence="3 5" id="KW-1133">Transmembrane helix</keyword>
<proteinExistence type="predicted"/>
<feature type="transmembrane region" description="Helical" evidence="5">
    <location>
        <begin position="219"/>
        <end position="240"/>
    </location>
</feature>
<evidence type="ECO:0000259" key="6">
    <source>
        <dbReference type="PROSITE" id="PS50262"/>
    </source>
</evidence>
<dbReference type="PROSITE" id="PS50262">
    <property type="entry name" value="G_PROTEIN_RECEP_F1_2"/>
    <property type="match status" value="1"/>
</dbReference>
<dbReference type="CDD" id="cd00637">
    <property type="entry name" value="7tm_classA_rhodopsin-like"/>
    <property type="match status" value="1"/>
</dbReference>
<dbReference type="GO" id="GO:0016020">
    <property type="term" value="C:membrane"/>
    <property type="evidence" value="ECO:0007669"/>
    <property type="project" value="UniProtKB-SubCell"/>
</dbReference>